<dbReference type="Proteomes" id="UP000242474">
    <property type="component" value="Unassembled WGS sequence"/>
</dbReference>
<dbReference type="EMBL" id="KZ303494">
    <property type="protein sequence ID" value="PIA17557.1"/>
    <property type="molecule type" value="Genomic_DNA"/>
</dbReference>
<proteinExistence type="predicted"/>
<evidence type="ECO:0000313" key="2">
    <source>
        <dbReference type="EMBL" id="PIA17557.1"/>
    </source>
</evidence>
<evidence type="ECO:0000256" key="1">
    <source>
        <dbReference type="SAM" id="SignalP"/>
    </source>
</evidence>
<protein>
    <submittedName>
        <fullName evidence="2">Uncharacterized protein</fullName>
    </submittedName>
</protein>
<feature type="signal peptide" evidence="1">
    <location>
        <begin position="1"/>
        <end position="21"/>
    </location>
</feature>
<dbReference type="AlphaFoldDB" id="A0A2G5BFR1"/>
<gene>
    <name evidence="2" type="ORF">COEREDRAFT_80537</name>
</gene>
<organism evidence="2 3">
    <name type="scientific">Coemansia reversa (strain ATCC 12441 / NRRL 1564)</name>
    <dbReference type="NCBI Taxonomy" id="763665"/>
    <lineage>
        <taxon>Eukaryota</taxon>
        <taxon>Fungi</taxon>
        <taxon>Fungi incertae sedis</taxon>
        <taxon>Zoopagomycota</taxon>
        <taxon>Kickxellomycotina</taxon>
        <taxon>Kickxellomycetes</taxon>
        <taxon>Kickxellales</taxon>
        <taxon>Kickxellaceae</taxon>
        <taxon>Coemansia</taxon>
    </lineage>
</organism>
<dbReference type="OrthoDB" id="5570176at2759"/>
<evidence type="ECO:0000313" key="3">
    <source>
        <dbReference type="Proteomes" id="UP000242474"/>
    </source>
</evidence>
<sequence>MKFVSFIFLLTALLFAVVAMSAPVPSPATANDCVNECMQQAQASSLDQGTIAQLSRRQNEPVLPLPAPGETLFSYLDRLLSNLPLLGNLLEGLGYVRPK</sequence>
<feature type="chain" id="PRO_5013740858" evidence="1">
    <location>
        <begin position="22"/>
        <end position="99"/>
    </location>
</feature>
<reference evidence="2 3" key="1">
    <citation type="journal article" date="2015" name="Genome Biol. Evol.">
        <title>Phylogenomic analyses indicate that early fungi evolved digesting cell walls of algal ancestors of land plants.</title>
        <authorList>
            <person name="Chang Y."/>
            <person name="Wang S."/>
            <person name="Sekimoto S."/>
            <person name="Aerts A.L."/>
            <person name="Choi C."/>
            <person name="Clum A."/>
            <person name="LaButti K.M."/>
            <person name="Lindquist E.A."/>
            <person name="Yee Ngan C."/>
            <person name="Ohm R.A."/>
            <person name="Salamov A.A."/>
            <person name="Grigoriev I.V."/>
            <person name="Spatafora J.W."/>
            <person name="Berbee M.L."/>
        </authorList>
    </citation>
    <scope>NUCLEOTIDE SEQUENCE [LARGE SCALE GENOMIC DNA]</scope>
    <source>
        <strain evidence="2 3">NRRL 1564</strain>
    </source>
</reference>
<keyword evidence="3" id="KW-1185">Reference proteome</keyword>
<name>A0A2G5BFR1_COERN</name>
<keyword evidence="1" id="KW-0732">Signal</keyword>
<accession>A0A2G5BFR1</accession>